<evidence type="ECO:0000313" key="1">
    <source>
        <dbReference type="EMBL" id="KAF7340645.1"/>
    </source>
</evidence>
<name>A0A8H7CK92_9AGAR</name>
<evidence type="ECO:0000313" key="2">
    <source>
        <dbReference type="Proteomes" id="UP000623467"/>
    </source>
</evidence>
<dbReference type="OrthoDB" id="3063557at2759"/>
<proteinExistence type="predicted"/>
<dbReference type="AlphaFoldDB" id="A0A8H7CK92"/>
<comment type="caution">
    <text evidence="1">The sequence shown here is derived from an EMBL/GenBank/DDBJ whole genome shotgun (WGS) entry which is preliminary data.</text>
</comment>
<sequence length="420" mass="47463">MRRFSMMISYRLRKFWIVIESPILRRFIFMRNAISEYEMSSIAVNRFLMITIIAGGIQLYLLCIPTTALGIPPYELVAETIPTFIHSLKLEQYHRICAQNLGQFRDFDISASTTVNLGVVYDCSNDLGEGSVEIAFLPSVEAPYLGDWTVPGGGTGEVMLNGWTRFQSGDVINSTLYLPCSMLSARKTWLSQANFIFRRLDIISNFEDYVVVNEVAFYLNILQTTGNPPEGFLFLCSGEDFRTGPSSYCRPSRVAYWSLDPSGVDRLSPEEATQLGFPTLKFTFKANGWYWDSSVYEGLRQFHKAKGFDPYSQGVARHLGEPLYQVSPQANAPFAHVNGDDVDAESDWESTADDKTDYPHASTCEASDIVAEYWHSEKDMYEEEMTSPSRSLNVMVSIQLVSILFLALSWMYDHISVPSV</sequence>
<gene>
    <name evidence="1" type="ORF">MSAN_02136500</name>
</gene>
<keyword evidence="2" id="KW-1185">Reference proteome</keyword>
<reference evidence="1" key="1">
    <citation type="submission" date="2020-05" db="EMBL/GenBank/DDBJ databases">
        <title>Mycena genomes resolve the evolution of fungal bioluminescence.</title>
        <authorList>
            <person name="Tsai I.J."/>
        </authorList>
    </citation>
    <scope>NUCLEOTIDE SEQUENCE</scope>
    <source>
        <strain evidence="1">160909Yilan</strain>
    </source>
</reference>
<dbReference type="EMBL" id="JACAZH010000030">
    <property type="protein sequence ID" value="KAF7340645.1"/>
    <property type="molecule type" value="Genomic_DNA"/>
</dbReference>
<organism evidence="1 2">
    <name type="scientific">Mycena sanguinolenta</name>
    <dbReference type="NCBI Taxonomy" id="230812"/>
    <lineage>
        <taxon>Eukaryota</taxon>
        <taxon>Fungi</taxon>
        <taxon>Dikarya</taxon>
        <taxon>Basidiomycota</taxon>
        <taxon>Agaricomycotina</taxon>
        <taxon>Agaricomycetes</taxon>
        <taxon>Agaricomycetidae</taxon>
        <taxon>Agaricales</taxon>
        <taxon>Marasmiineae</taxon>
        <taxon>Mycenaceae</taxon>
        <taxon>Mycena</taxon>
    </lineage>
</organism>
<protein>
    <submittedName>
        <fullName evidence="1">Uncharacterized protein</fullName>
    </submittedName>
</protein>
<accession>A0A8H7CK92</accession>
<dbReference type="Proteomes" id="UP000623467">
    <property type="component" value="Unassembled WGS sequence"/>
</dbReference>